<dbReference type="SUPFAM" id="SSF46689">
    <property type="entry name" value="Homeodomain-like"/>
    <property type="match status" value="1"/>
</dbReference>
<dbReference type="Pfam" id="PF13384">
    <property type="entry name" value="HTH_23"/>
    <property type="match status" value="1"/>
</dbReference>
<reference evidence="1 2" key="1">
    <citation type="submission" date="2024-01" db="EMBL/GenBank/DDBJ databases">
        <title>The diversity of rhizobia nodulating Mimosa spp. in eleven states of Brazil covering several biomes is determined by host plant, location, and edaphic factors.</title>
        <authorList>
            <person name="Rouws L."/>
            <person name="Barauna A."/>
            <person name="Beukes C."/>
            <person name="De Faria S.M."/>
            <person name="Gross E."/>
            <person name="Dos Reis Junior F.B."/>
            <person name="Simon M."/>
            <person name="Maluk M."/>
            <person name="Odee D.W."/>
            <person name="Kenicer G."/>
            <person name="Young J.P.W."/>
            <person name="Reis V.M."/>
            <person name="Zilli J."/>
            <person name="James E.K."/>
        </authorList>
    </citation>
    <scope>NUCLEOTIDE SEQUENCE [LARGE SCALE GENOMIC DNA]</scope>
    <source>
        <strain evidence="1 2">JPY530</strain>
    </source>
</reference>
<dbReference type="Proteomes" id="UP001481677">
    <property type="component" value="Unassembled WGS sequence"/>
</dbReference>
<evidence type="ECO:0000313" key="1">
    <source>
        <dbReference type="EMBL" id="MEM5338719.1"/>
    </source>
</evidence>
<protein>
    <submittedName>
        <fullName evidence="1">Replication initiation protein</fullName>
    </submittedName>
</protein>
<sequence length="310" mass="34250">MSSSTLQNLIEEYAPHRPWCGIEKNAAKVRPLPTALTLPYMQMSNPALACWLIFDIDRPGAASAWCDADLPPPTYVATNPDNGHAHLGYALAAPVCVTDAARRHPQRYLAAIEHAYMIRMHADMAFNGPLAKNPLHERWKLWEPANCPMYELSLLAEYVDLPTRLPRRAKPEGYSRNCDLFETLLAWAVRAIRSYWGPGGEERWREACIRQALALNTFSDPLGANEVMSVGRSISRWTWRNTTPAGFRAVQAERGRRGGVASGAVRRAASEEQRSAALALALQGLSNRAIAAQLGVSHPTVATWLNADGK</sequence>
<accession>A0ABU9QWM0</accession>
<dbReference type="InterPro" id="IPR036388">
    <property type="entry name" value="WH-like_DNA-bd_sf"/>
</dbReference>
<gene>
    <name evidence="1" type="ORF">V4C56_03650</name>
</gene>
<name>A0ABU9QWM0_9BURK</name>
<evidence type="ECO:0000313" key="2">
    <source>
        <dbReference type="Proteomes" id="UP001481677"/>
    </source>
</evidence>
<dbReference type="Gene3D" id="1.10.340.50">
    <property type="match status" value="1"/>
</dbReference>
<dbReference type="InterPro" id="IPR009057">
    <property type="entry name" value="Homeodomain-like_sf"/>
</dbReference>
<dbReference type="RefSeq" id="WP_342958537.1">
    <property type="nucleotide sequence ID" value="NZ_JAZHFZ010000002.1"/>
</dbReference>
<organism evidence="1 2">
    <name type="scientific">Paraburkholderia azotifigens</name>
    <dbReference type="NCBI Taxonomy" id="2057004"/>
    <lineage>
        <taxon>Bacteria</taxon>
        <taxon>Pseudomonadati</taxon>
        <taxon>Pseudomonadota</taxon>
        <taxon>Betaproteobacteria</taxon>
        <taxon>Burkholderiales</taxon>
        <taxon>Burkholderiaceae</taxon>
        <taxon>Paraburkholderia</taxon>
    </lineage>
</organism>
<dbReference type="EMBL" id="JAZHGA010000002">
    <property type="protein sequence ID" value="MEM5338719.1"/>
    <property type="molecule type" value="Genomic_DNA"/>
</dbReference>
<keyword evidence="2" id="KW-1185">Reference proteome</keyword>
<dbReference type="Pfam" id="PF03090">
    <property type="entry name" value="Replicase"/>
    <property type="match status" value="1"/>
</dbReference>
<dbReference type="InterPro" id="IPR004322">
    <property type="entry name" value="Plasmid_replicase_bac"/>
</dbReference>
<comment type="caution">
    <text evidence="1">The sequence shown here is derived from an EMBL/GenBank/DDBJ whole genome shotgun (WGS) entry which is preliminary data.</text>
</comment>
<proteinExistence type="predicted"/>
<dbReference type="Gene3D" id="1.10.10.10">
    <property type="entry name" value="Winged helix-like DNA-binding domain superfamily/Winged helix DNA-binding domain"/>
    <property type="match status" value="1"/>
</dbReference>